<comment type="caution">
    <text evidence="2">The sequence shown here is derived from an EMBL/GenBank/DDBJ whole genome shotgun (WGS) entry which is preliminary data.</text>
</comment>
<evidence type="ECO:0000313" key="2">
    <source>
        <dbReference type="EMBL" id="PNG24260.1"/>
    </source>
</evidence>
<organism evidence="2 3">
    <name type="scientific">Methylocella silvestris</name>
    <dbReference type="NCBI Taxonomy" id="199596"/>
    <lineage>
        <taxon>Bacteria</taxon>
        <taxon>Pseudomonadati</taxon>
        <taxon>Pseudomonadota</taxon>
        <taxon>Alphaproteobacteria</taxon>
        <taxon>Hyphomicrobiales</taxon>
        <taxon>Beijerinckiaceae</taxon>
        <taxon>Methylocella</taxon>
    </lineage>
</organism>
<proteinExistence type="predicted"/>
<dbReference type="Proteomes" id="UP000236286">
    <property type="component" value="Unassembled WGS sequence"/>
</dbReference>
<feature type="region of interest" description="Disordered" evidence="1">
    <location>
        <begin position="20"/>
        <end position="45"/>
    </location>
</feature>
<dbReference type="EMBL" id="PDZR01000041">
    <property type="protein sequence ID" value="PNG24260.1"/>
    <property type="molecule type" value="Genomic_DNA"/>
</dbReference>
<sequence>MVRAPLHVVQDLRSHATVQGLENAKEGLASTRDPYSRGEGSLPQPHLLTVPTEGALDFDSSLLTFCLALRWPSKGEMFS</sequence>
<name>A0A2J7TBW9_METSI</name>
<dbReference type="AlphaFoldDB" id="A0A2J7TBW9"/>
<evidence type="ECO:0000256" key="1">
    <source>
        <dbReference type="SAM" id="MobiDB-lite"/>
    </source>
</evidence>
<gene>
    <name evidence="2" type="ORF">CR492_19670</name>
</gene>
<evidence type="ECO:0000313" key="3">
    <source>
        <dbReference type="Proteomes" id="UP000236286"/>
    </source>
</evidence>
<accession>A0A2J7TBW9</accession>
<protein>
    <submittedName>
        <fullName evidence="2">Uncharacterized protein</fullName>
    </submittedName>
</protein>
<reference evidence="2 3" key="1">
    <citation type="submission" date="2017-10" db="EMBL/GenBank/DDBJ databases">
        <title>Genome announcement of Methylocella silvestris TVC from permafrost.</title>
        <authorList>
            <person name="Wang J."/>
            <person name="Geng K."/>
            <person name="Ul-Haque F."/>
            <person name="Crombie A.T."/>
            <person name="Street L.E."/>
            <person name="Wookey P.A."/>
            <person name="Murrell J.C."/>
            <person name="Pratscher J."/>
        </authorList>
    </citation>
    <scope>NUCLEOTIDE SEQUENCE [LARGE SCALE GENOMIC DNA]</scope>
    <source>
        <strain evidence="2 3">TVC</strain>
    </source>
</reference>